<feature type="compositionally biased region" description="Polar residues" evidence="2">
    <location>
        <begin position="414"/>
        <end position="431"/>
    </location>
</feature>
<feature type="region of interest" description="Disordered" evidence="2">
    <location>
        <begin position="641"/>
        <end position="763"/>
    </location>
</feature>
<evidence type="ECO:0000256" key="2">
    <source>
        <dbReference type="SAM" id="MobiDB-lite"/>
    </source>
</evidence>
<feature type="compositionally biased region" description="Polar residues" evidence="2">
    <location>
        <begin position="449"/>
        <end position="460"/>
    </location>
</feature>
<feature type="region of interest" description="Disordered" evidence="2">
    <location>
        <begin position="160"/>
        <end position="184"/>
    </location>
</feature>
<reference evidence="4" key="1">
    <citation type="journal article" date="2017" name="Genome Biol.">
        <title>Comparative genomics reveals high biological diversity and specific adaptations in the industrially and medically important fungal genus Aspergillus.</title>
        <authorList>
            <person name="de Vries R.P."/>
            <person name="Riley R."/>
            <person name="Wiebenga A."/>
            <person name="Aguilar-Osorio G."/>
            <person name="Amillis S."/>
            <person name="Uchima C.A."/>
            <person name="Anderluh G."/>
            <person name="Asadollahi M."/>
            <person name="Askin M."/>
            <person name="Barry K."/>
            <person name="Battaglia E."/>
            <person name="Bayram O."/>
            <person name="Benocci T."/>
            <person name="Braus-Stromeyer S.A."/>
            <person name="Caldana C."/>
            <person name="Canovas D."/>
            <person name="Cerqueira G.C."/>
            <person name="Chen F."/>
            <person name="Chen W."/>
            <person name="Choi C."/>
            <person name="Clum A."/>
            <person name="Dos Santos R.A."/>
            <person name="Damasio A.R."/>
            <person name="Diallinas G."/>
            <person name="Emri T."/>
            <person name="Fekete E."/>
            <person name="Flipphi M."/>
            <person name="Freyberg S."/>
            <person name="Gallo A."/>
            <person name="Gournas C."/>
            <person name="Habgood R."/>
            <person name="Hainaut M."/>
            <person name="Harispe M.L."/>
            <person name="Henrissat B."/>
            <person name="Hilden K.S."/>
            <person name="Hope R."/>
            <person name="Hossain A."/>
            <person name="Karabika E."/>
            <person name="Karaffa L."/>
            <person name="Karanyi Z."/>
            <person name="Krasevec N."/>
            <person name="Kuo A."/>
            <person name="Kusch H."/>
            <person name="LaButti K."/>
            <person name="Lagendijk E.L."/>
            <person name="Lapidus A."/>
            <person name="Levasseur A."/>
            <person name="Lindquist E."/>
            <person name="Lipzen A."/>
            <person name="Logrieco A.F."/>
            <person name="MacCabe A."/>
            <person name="Maekelae M.R."/>
            <person name="Malavazi I."/>
            <person name="Melin P."/>
            <person name="Meyer V."/>
            <person name="Mielnichuk N."/>
            <person name="Miskei M."/>
            <person name="Molnar A.P."/>
            <person name="Mule G."/>
            <person name="Ngan C.Y."/>
            <person name="Orejas M."/>
            <person name="Orosz E."/>
            <person name="Ouedraogo J.P."/>
            <person name="Overkamp K.M."/>
            <person name="Park H.-S."/>
            <person name="Perrone G."/>
            <person name="Piumi F."/>
            <person name="Punt P.J."/>
            <person name="Ram A.F."/>
            <person name="Ramon A."/>
            <person name="Rauscher S."/>
            <person name="Record E."/>
            <person name="Riano-Pachon D.M."/>
            <person name="Robert V."/>
            <person name="Roehrig J."/>
            <person name="Ruller R."/>
            <person name="Salamov A."/>
            <person name="Salih N.S."/>
            <person name="Samson R.A."/>
            <person name="Sandor E."/>
            <person name="Sanguinetti M."/>
            <person name="Schuetze T."/>
            <person name="Sepcic K."/>
            <person name="Shelest E."/>
            <person name="Sherlock G."/>
            <person name="Sophianopoulou V."/>
            <person name="Squina F.M."/>
            <person name="Sun H."/>
            <person name="Susca A."/>
            <person name="Todd R.B."/>
            <person name="Tsang A."/>
            <person name="Unkles S.E."/>
            <person name="van de Wiele N."/>
            <person name="van Rossen-Uffink D."/>
            <person name="Oliveira J.V."/>
            <person name="Vesth T.C."/>
            <person name="Visser J."/>
            <person name="Yu J.-H."/>
            <person name="Zhou M."/>
            <person name="Andersen M.R."/>
            <person name="Archer D.B."/>
            <person name="Baker S.E."/>
            <person name="Benoit I."/>
            <person name="Brakhage A.A."/>
            <person name="Braus G.H."/>
            <person name="Fischer R."/>
            <person name="Frisvad J.C."/>
            <person name="Goldman G.H."/>
            <person name="Houbraken J."/>
            <person name="Oakley B."/>
            <person name="Pocsi I."/>
            <person name="Scazzocchio C."/>
            <person name="Seiboth B."/>
            <person name="vanKuyk P.A."/>
            <person name="Wortman J."/>
            <person name="Dyer P.S."/>
            <person name="Grigoriev I.V."/>
        </authorList>
    </citation>
    <scope>NUCLEOTIDE SEQUENCE [LARGE SCALE GENOMIC DNA]</scope>
    <source>
        <strain evidence="4">DTO 134E9</strain>
    </source>
</reference>
<feature type="coiled-coil region" evidence="1">
    <location>
        <begin position="72"/>
        <end position="120"/>
    </location>
</feature>
<evidence type="ECO:0000313" key="3">
    <source>
        <dbReference type="EMBL" id="OJJ34364.1"/>
    </source>
</evidence>
<keyword evidence="1" id="KW-0175">Coiled coil</keyword>
<dbReference type="Proteomes" id="UP000184383">
    <property type="component" value="Unassembled WGS sequence"/>
</dbReference>
<proteinExistence type="predicted"/>
<keyword evidence="4" id="KW-1185">Reference proteome</keyword>
<sequence length="777" mass="85239">MASHSHSPVPAGHLPGIPTHSSASSPTLRCCCGRPECTFLAHNHQALEGLEKDLETAARLGQALLHRHESYMVEAEEDRQRLHSNIDQLERQKRQVEEENVRIIEENRGLLEQLEGLNKNIADSDAHSKSLTATLETTEAELRKVTATAARAADLEAQLSEMETEQSKLQDNLQTAQNDNKSAVQRWKKAESTLQSLQDQVEKMEKETRDEQERHSEMVQRMERRRVVERELDGAAGRLKGAAAAQELGRNPNGTNVVSRFVRDILQDNANLQMGIMELREMLDSSNLEVQNLRDQVLTHQPLDTTEGQEGRAPQSTTLSQELESSEARRISQEYHIHHHYHSSSVSAGSKRERVFGRSKKRRSLLGSPIILHSASGTPLSRKSLHNHNPSASSNSTVHSQASVPLPTGAASRRWSSQSPAIDSLSSSPQSGYRPASIFDRVDRGFESSRPTSPDSTVFSSPYLGNRHRKSDVSVLPGLAPEGFDQPANDELLNLDYSHFAEQYDAEFGDGVPVQPAIPEESEEVSSKCAEPECGLHPAANDDVFASPYSASSARKSPSHDDLFSVAGMDIHTPSNRPSRMSLLHPTIPVRFPRKIASPSVDMSSTVPVFSSNTAMADGENGQKIPERSPRSYLASVSVVRTNPEADSSSTENEPIESTTPTRKVSLGRRVGSWMRGRWGASSEEPDDNTKSQPQRISPVPKTPDSPVTSAPISFRPHSAGAAQNNSKADSASGLVFRYPGVNQNGPIKGFHPRSRAPSAIHAEGLDEDLLRESLAE</sequence>
<dbReference type="AlphaFoldDB" id="A0A1L9RHI5"/>
<dbReference type="EMBL" id="KV878213">
    <property type="protein sequence ID" value="OJJ34364.1"/>
    <property type="molecule type" value="Genomic_DNA"/>
</dbReference>
<feature type="compositionally biased region" description="Polar residues" evidence="2">
    <location>
        <begin position="167"/>
        <end position="183"/>
    </location>
</feature>
<feature type="region of interest" description="Disordered" evidence="2">
    <location>
        <begin position="1"/>
        <end position="22"/>
    </location>
</feature>
<name>A0A1L9RHI5_ASPWE</name>
<dbReference type="SUPFAM" id="SSF57997">
    <property type="entry name" value="Tropomyosin"/>
    <property type="match status" value="1"/>
</dbReference>
<feature type="compositionally biased region" description="Polar residues" evidence="2">
    <location>
        <begin position="375"/>
        <end position="403"/>
    </location>
</feature>
<dbReference type="STRING" id="1073089.A0A1L9RHI5"/>
<feature type="compositionally biased region" description="Polar residues" evidence="2">
    <location>
        <begin position="641"/>
        <end position="663"/>
    </location>
</feature>
<evidence type="ECO:0000313" key="4">
    <source>
        <dbReference type="Proteomes" id="UP000184383"/>
    </source>
</evidence>
<protein>
    <submittedName>
        <fullName evidence="3">Uncharacterized protein</fullName>
    </submittedName>
</protein>
<dbReference type="GeneID" id="63751605"/>
<dbReference type="RefSeq" id="XP_040688040.1">
    <property type="nucleotide sequence ID" value="XM_040835757.1"/>
</dbReference>
<feature type="region of interest" description="Disordered" evidence="2">
    <location>
        <begin position="302"/>
        <end position="328"/>
    </location>
</feature>
<dbReference type="PANTHER" id="PTHR23159">
    <property type="entry name" value="CENTROSOMAL PROTEIN 2"/>
    <property type="match status" value="1"/>
</dbReference>
<dbReference type="OrthoDB" id="4088568at2759"/>
<feature type="region of interest" description="Disordered" evidence="2">
    <location>
        <begin position="340"/>
        <end position="464"/>
    </location>
</feature>
<accession>A0A1L9RHI5</accession>
<dbReference type="PANTHER" id="PTHR23159:SF31">
    <property type="entry name" value="CENTROSOME-ASSOCIATED PROTEIN CEP250 ISOFORM X1"/>
    <property type="match status" value="1"/>
</dbReference>
<dbReference type="VEuPathDB" id="FungiDB:ASPWEDRAFT_42354"/>
<gene>
    <name evidence="3" type="ORF">ASPWEDRAFT_42354</name>
</gene>
<organism evidence="3 4">
    <name type="scientific">Aspergillus wentii DTO 134E9</name>
    <dbReference type="NCBI Taxonomy" id="1073089"/>
    <lineage>
        <taxon>Eukaryota</taxon>
        <taxon>Fungi</taxon>
        <taxon>Dikarya</taxon>
        <taxon>Ascomycota</taxon>
        <taxon>Pezizomycotina</taxon>
        <taxon>Eurotiomycetes</taxon>
        <taxon>Eurotiomycetidae</taxon>
        <taxon>Eurotiales</taxon>
        <taxon>Aspergillaceae</taxon>
        <taxon>Aspergillus</taxon>
        <taxon>Aspergillus subgen. Cremei</taxon>
    </lineage>
</organism>
<evidence type="ECO:0000256" key="1">
    <source>
        <dbReference type="SAM" id="Coils"/>
    </source>
</evidence>